<evidence type="ECO:0000256" key="1">
    <source>
        <dbReference type="ARBA" id="ARBA00007118"/>
    </source>
</evidence>
<name>A0A066UPB3_9GAMM</name>
<dbReference type="GeneID" id="301975491"/>
<proteinExistence type="inferred from homology"/>
<dbReference type="OrthoDB" id="9809288at2"/>
<evidence type="ECO:0000259" key="3">
    <source>
        <dbReference type="Pfam" id="PF00881"/>
    </source>
</evidence>
<dbReference type="eggNOG" id="COG0778">
    <property type="taxonomic scope" value="Bacteria"/>
</dbReference>
<dbReference type="PANTHER" id="PTHR43673">
    <property type="entry name" value="NAD(P)H NITROREDUCTASE YDGI-RELATED"/>
    <property type="match status" value="1"/>
</dbReference>
<dbReference type="Gene3D" id="3.40.109.10">
    <property type="entry name" value="NADH Oxidase"/>
    <property type="match status" value="1"/>
</dbReference>
<dbReference type="GO" id="GO:0004155">
    <property type="term" value="F:6,7-dihydropteridine reductase activity"/>
    <property type="evidence" value="ECO:0007669"/>
    <property type="project" value="UniProtKB-EC"/>
</dbReference>
<dbReference type="EMBL" id="AOMT01000005">
    <property type="protein sequence ID" value="KDN25999.1"/>
    <property type="molecule type" value="Genomic_DNA"/>
</dbReference>
<reference evidence="4 5" key="1">
    <citation type="journal article" date="2014" name="Genome Announc.">
        <title>Draft Genome Sequence of Moraxella bovoculi Strain 237T (ATCC BAA-1259T) Isolated from a Calf with Infectious Bovine Keratoconjunctivitis.</title>
        <authorList>
            <person name="Calcutt M.J."/>
            <person name="Foecking M.F."/>
            <person name="Martin N.T."/>
            <person name="Mhlanga-Mutangadura T."/>
            <person name="Reilly T.J."/>
        </authorList>
    </citation>
    <scope>NUCLEOTIDE SEQUENCE [LARGE SCALE GENOMIC DNA]</scope>
    <source>
        <strain evidence="4 5">237</strain>
    </source>
</reference>
<dbReference type="NCBIfam" id="NF008275">
    <property type="entry name" value="PRK11053.1"/>
    <property type="match status" value="1"/>
</dbReference>
<dbReference type="AlphaFoldDB" id="A0A066UPB3"/>
<dbReference type="PANTHER" id="PTHR43673:SF10">
    <property type="entry name" value="NADH DEHYDROGENASE_NAD(P)H NITROREDUCTASE XCC3605-RELATED"/>
    <property type="match status" value="1"/>
</dbReference>
<organism evidence="4 5">
    <name type="scientific">Moraxella bovoculi 237</name>
    <dbReference type="NCBI Taxonomy" id="743974"/>
    <lineage>
        <taxon>Bacteria</taxon>
        <taxon>Pseudomonadati</taxon>
        <taxon>Pseudomonadota</taxon>
        <taxon>Gammaproteobacteria</taxon>
        <taxon>Moraxellales</taxon>
        <taxon>Moraxellaceae</taxon>
        <taxon>Moraxella</taxon>
    </lineage>
</organism>
<sequence length="217" mass="23872">MSNLSITQSRYTCKAYDPTKQIDDATLDHILQALRLAPSSINIQPWQFLVAANDDTKAITASSMTGSDAHNAPKVLNASHTIILCTRTQLNDDHLDKVLDAESRAGRFRTPDSKTARQNLCQNYLSEYAKTPAKLSQWAEQQIFIALGHLLLVAELAGVQATPIGGFDQNLLNDALNLNSQNLNASVVVTLGYASDDDFNKALPKARLDFDEVIRFI</sequence>
<evidence type="ECO:0000256" key="2">
    <source>
        <dbReference type="ARBA" id="ARBA00023002"/>
    </source>
</evidence>
<evidence type="ECO:0000313" key="5">
    <source>
        <dbReference type="Proteomes" id="UP000035860"/>
    </source>
</evidence>
<protein>
    <submittedName>
        <fullName evidence="4">Dihydropteridine reductase</fullName>
        <ecNumber evidence="4">1.5.1.34</ecNumber>
    </submittedName>
</protein>
<comment type="similarity">
    <text evidence="1">Belongs to the nitroreductase family.</text>
</comment>
<feature type="domain" description="Nitroreductase" evidence="3">
    <location>
        <begin position="9"/>
        <end position="193"/>
    </location>
</feature>
<dbReference type="EC" id="1.5.1.34" evidence="4"/>
<evidence type="ECO:0000313" key="4">
    <source>
        <dbReference type="EMBL" id="KDN25999.1"/>
    </source>
</evidence>
<keyword evidence="2 4" id="KW-0560">Oxidoreductase</keyword>
<keyword evidence="5" id="KW-1185">Reference proteome</keyword>
<gene>
    <name evidence="4" type="ORF">MBO_02380</name>
</gene>
<dbReference type="RefSeq" id="WP_036362835.1">
    <property type="nucleotide sequence ID" value="NZ_AOMT01000005.1"/>
</dbReference>
<dbReference type="InterPro" id="IPR000415">
    <property type="entry name" value="Nitroreductase-like"/>
</dbReference>
<dbReference type="SUPFAM" id="SSF55469">
    <property type="entry name" value="FMN-dependent nitroreductase-like"/>
    <property type="match status" value="1"/>
</dbReference>
<dbReference type="InterPro" id="IPR029479">
    <property type="entry name" value="Nitroreductase"/>
</dbReference>
<dbReference type="Pfam" id="PF00881">
    <property type="entry name" value="Nitroreductase"/>
    <property type="match status" value="1"/>
</dbReference>
<accession>A0A066UPB3</accession>
<comment type="caution">
    <text evidence="4">The sequence shown here is derived from an EMBL/GenBank/DDBJ whole genome shotgun (WGS) entry which is preliminary data.</text>
</comment>
<dbReference type="Proteomes" id="UP000035860">
    <property type="component" value="Unassembled WGS sequence"/>
</dbReference>